<protein>
    <submittedName>
        <fullName evidence="1">Uncharacterized protein</fullName>
    </submittedName>
</protein>
<feature type="non-terminal residue" evidence="1">
    <location>
        <position position="38"/>
    </location>
</feature>
<accession>X0SDP9</accession>
<comment type="caution">
    <text evidence="1">The sequence shown here is derived from an EMBL/GenBank/DDBJ whole genome shotgun (WGS) entry which is preliminary data.</text>
</comment>
<sequence length="38" mass="3994">MANIVEIILKGVDKTSGAFKESTKSAEKLKSARANSGL</sequence>
<dbReference type="AlphaFoldDB" id="X0SDP9"/>
<gene>
    <name evidence="1" type="ORF">S01H1_13203</name>
</gene>
<dbReference type="EMBL" id="BARS01006808">
    <property type="protein sequence ID" value="GAF74007.1"/>
    <property type="molecule type" value="Genomic_DNA"/>
</dbReference>
<proteinExistence type="predicted"/>
<name>X0SDP9_9ZZZZ</name>
<organism evidence="1">
    <name type="scientific">marine sediment metagenome</name>
    <dbReference type="NCBI Taxonomy" id="412755"/>
    <lineage>
        <taxon>unclassified sequences</taxon>
        <taxon>metagenomes</taxon>
        <taxon>ecological metagenomes</taxon>
    </lineage>
</organism>
<reference evidence="1" key="1">
    <citation type="journal article" date="2014" name="Front. Microbiol.">
        <title>High frequency of phylogenetically diverse reductive dehalogenase-homologous genes in deep subseafloor sedimentary metagenomes.</title>
        <authorList>
            <person name="Kawai M."/>
            <person name="Futagami T."/>
            <person name="Toyoda A."/>
            <person name="Takaki Y."/>
            <person name="Nishi S."/>
            <person name="Hori S."/>
            <person name="Arai W."/>
            <person name="Tsubouchi T."/>
            <person name="Morono Y."/>
            <person name="Uchiyama I."/>
            <person name="Ito T."/>
            <person name="Fujiyama A."/>
            <person name="Inagaki F."/>
            <person name="Takami H."/>
        </authorList>
    </citation>
    <scope>NUCLEOTIDE SEQUENCE</scope>
    <source>
        <strain evidence="1">Expedition CK06-06</strain>
    </source>
</reference>
<evidence type="ECO:0000313" key="1">
    <source>
        <dbReference type="EMBL" id="GAF74007.1"/>
    </source>
</evidence>